<feature type="transmembrane region" description="Helical" evidence="6">
    <location>
        <begin position="28"/>
        <end position="49"/>
    </location>
</feature>
<keyword evidence="3 6" id="KW-0812">Transmembrane</keyword>
<dbReference type="PANTHER" id="PTHR43243:SF3">
    <property type="entry name" value="OS04G0543600 PROTEIN"/>
    <property type="match status" value="1"/>
</dbReference>
<feature type="transmembrane region" description="Helical" evidence="6">
    <location>
        <begin position="375"/>
        <end position="397"/>
    </location>
</feature>
<proteinExistence type="inferred from homology"/>
<dbReference type="InterPro" id="IPR002293">
    <property type="entry name" value="AA/rel_permease1"/>
</dbReference>
<dbReference type="PANTHER" id="PTHR43243">
    <property type="entry name" value="INNER MEMBRANE TRANSPORTER YGJI-RELATED"/>
    <property type="match status" value="1"/>
</dbReference>
<feature type="transmembrane region" description="Helical" evidence="6">
    <location>
        <begin position="258"/>
        <end position="282"/>
    </location>
</feature>
<evidence type="ECO:0000256" key="4">
    <source>
        <dbReference type="ARBA" id="ARBA00022989"/>
    </source>
</evidence>
<comment type="subcellular location">
    <subcellularLocation>
        <location evidence="1">Membrane</location>
        <topology evidence="1">Multi-pass membrane protein</topology>
    </subcellularLocation>
</comment>
<keyword evidence="9" id="KW-1185">Reference proteome</keyword>
<feature type="transmembrane region" description="Helical" evidence="6">
    <location>
        <begin position="466"/>
        <end position="484"/>
    </location>
</feature>
<keyword evidence="5 6" id="KW-0472">Membrane</keyword>
<evidence type="ECO:0000313" key="9">
    <source>
        <dbReference type="Proteomes" id="UP000593560"/>
    </source>
</evidence>
<feature type="transmembrane region" description="Helical" evidence="6">
    <location>
        <begin position="302"/>
        <end position="324"/>
    </location>
</feature>
<feature type="transmembrane region" description="Helical" evidence="6">
    <location>
        <begin position="61"/>
        <end position="81"/>
    </location>
</feature>
<comment type="caution">
    <text evidence="8">The sequence shown here is derived from an EMBL/GenBank/DDBJ whole genome shotgun (WGS) entry which is preliminary data.</text>
</comment>
<gene>
    <name evidence="8" type="ORF">Gohar_005529</name>
</gene>
<evidence type="ECO:0000256" key="6">
    <source>
        <dbReference type="SAM" id="Phobius"/>
    </source>
</evidence>
<comment type="similarity">
    <text evidence="2">Belongs to the amino acid-polyamine-organocation (APC) superfamily. Cationic amino acid transporter (CAT) (TC 2.A.3.3) family.</text>
</comment>
<feature type="transmembrane region" description="Helical" evidence="6">
    <location>
        <begin position="409"/>
        <end position="429"/>
    </location>
</feature>
<dbReference type="GO" id="GO:0015171">
    <property type="term" value="F:amino acid transmembrane transporter activity"/>
    <property type="evidence" value="ECO:0007669"/>
    <property type="project" value="TreeGrafter"/>
</dbReference>
<dbReference type="PIRSF" id="PIRSF006060">
    <property type="entry name" value="AA_transporter"/>
    <property type="match status" value="1"/>
</dbReference>
<feature type="transmembrane region" description="Helical" evidence="6">
    <location>
        <begin position="436"/>
        <end position="454"/>
    </location>
</feature>
<evidence type="ECO:0000256" key="1">
    <source>
        <dbReference type="ARBA" id="ARBA00004141"/>
    </source>
</evidence>
<dbReference type="InterPro" id="IPR029485">
    <property type="entry name" value="CAT_C"/>
</dbReference>
<sequence>MLATWTPDQELNQVRLRSGADMKRKLKWYDLVALGVGGMLGVGVFVTTGPVARNHSGPSVFISYIIAGISALLSSLCYTEFSVQIPVAGGAFSYLRVTFGEFVGYFAGANILMEYVLSNAAVARSFTEYLCSAFGISDPNSWRVEVPGLLQGYNKLDFSAVALVLILTFCLCHSTKESSILNLIMTAFHIVFFGFIIIMGFCNGSVENLVKPTGLTPNGIRGVLDGAAIVYFSYIGYDSVSTLAEEIQNPLVTLPVGIIGSVFIVSGLYCLMALALCVMVPYNQIAEKASYSMAFQRIGWKWAGNIVGAGASLGIVASLLVAMLGQARYLCVIGRARLVPSWLSKVHPSTGTPLNATLFLGLCTASIALFTDLDIVIEIISIGTLLVFYLVANALIYRKYVLTSKNPPFPTLSFLFLITSCAIGFSISWKLEQQWWGLPLFGGIIMVVTAFFQYTVPCLGPPGEWSVPFMPWTAAVSIFLNVFLMTTLKMLSFQRFAIWGLLITLFYVLYGVHSTFEAEEMGMEMAVNEVPNPSIQLTKLEV</sequence>
<dbReference type="Pfam" id="PF13906">
    <property type="entry name" value="AA_permease_C"/>
    <property type="match status" value="1"/>
</dbReference>
<feature type="transmembrane region" description="Helical" evidence="6">
    <location>
        <begin position="496"/>
        <end position="516"/>
    </location>
</feature>
<dbReference type="Pfam" id="PF13520">
    <property type="entry name" value="AA_permease_2"/>
    <property type="match status" value="1"/>
</dbReference>
<organism evidence="8 9">
    <name type="scientific">Gossypium harknessii</name>
    <dbReference type="NCBI Taxonomy" id="34285"/>
    <lineage>
        <taxon>Eukaryota</taxon>
        <taxon>Viridiplantae</taxon>
        <taxon>Streptophyta</taxon>
        <taxon>Embryophyta</taxon>
        <taxon>Tracheophyta</taxon>
        <taxon>Spermatophyta</taxon>
        <taxon>Magnoliopsida</taxon>
        <taxon>eudicotyledons</taxon>
        <taxon>Gunneridae</taxon>
        <taxon>Pentapetalae</taxon>
        <taxon>rosids</taxon>
        <taxon>malvids</taxon>
        <taxon>Malvales</taxon>
        <taxon>Malvaceae</taxon>
        <taxon>Malvoideae</taxon>
        <taxon>Gossypium</taxon>
    </lineage>
</organism>
<protein>
    <recommendedName>
        <fullName evidence="7">Cationic amino acid transporter C-terminal domain-containing protein</fullName>
    </recommendedName>
</protein>
<evidence type="ECO:0000259" key="7">
    <source>
        <dbReference type="Pfam" id="PF13906"/>
    </source>
</evidence>
<dbReference type="AlphaFoldDB" id="A0A7J9H8D9"/>
<accession>A0A7J9H8D9</accession>
<keyword evidence="4 6" id="KW-1133">Transmembrane helix</keyword>
<name>A0A7J9H8D9_9ROSI</name>
<feature type="transmembrane region" description="Helical" evidence="6">
    <location>
        <begin position="352"/>
        <end position="370"/>
    </location>
</feature>
<dbReference type="Gene3D" id="1.20.1740.10">
    <property type="entry name" value="Amino acid/polyamine transporter I"/>
    <property type="match status" value="1"/>
</dbReference>
<dbReference type="OrthoDB" id="3900342at2759"/>
<feature type="domain" description="Cationic amino acid transporter C-terminal" evidence="7">
    <location>
        <begin position="465"/>
        <end position="514"/>
    </location>
</feature>
<dbReference type="EMBL" id="JABFAD010000008">
    <property type="protein sequence ID" value="MBA0806057.1"/>
    <property type="molecule type" value="Genomic_DNA"/>
</dbReference>
<dbReference type="Proteomes" id="UP000593560">
    <property type="component" value="Unassembled WGS sequence"/>
</dbReference>
<feature type="transmembrane region" description="Helical" evidence="6">
    <location>
        <begin position="156"/>
        <end position="173"/>
    </location>
</feature>
<evidence type="ECO:0000256" key="2">
    <source>
        <dbReference type="ARBA" id="ARBA00008572"/>
    </source>
</evidence>
<reference evidence="8 9" key="1">
    <citation type="journal article" date="2019" name="Genome Biol. Evol.">
        <title>Insights into the evolution of the New World diploid cottons (Gossypium, subgenus Houzingenia) based on genome sequencing.</title>
        <authorList>
            <person name="Grover C.E."/>
            <person name="Arick M.A. 2nd"/>
            <person name="Thrash A."/>
            <person name="Conover J.L."/>
            <person name="Sanders W.S."/>
            <person name="Peterson D.G."/>
            <person name="Frelichowski J.E."/>
            <person name="Scheffler J.A."/>
            <person name="Scheffler B.E."/>
            <person name="Wendel J.F."/>
        </authorList>
    </citation>
    <scope>NUCLEOTIDE SEQUENCE [LARGE SCALE GENOMIC DNA]</scope>
    <source>
        <strain evidence="8">0</strain>
        <tissue evidence="8">Leaf</tissue>
    </source>
</reference>
<evidence type="ECO:0000256" key="5">
    <source>
        <dbReference type="ARBA" id="ARBA00023136"/>
    </source>
</evidence>
<evidence type="ECO:0000313" key="8">
    <source>
        <dbReference type="EMBL" id="MBA0806057.1"/>
    </source>
</evidence>
<evidence type="ECO:0000256" key="3">
    <source>
        <dbReference type="ARBA" id="ARBA00022692"/>
    </source>
</evidence>
<feature type="transmembrane region" description="Helical" evidence="6">
    <location>
        <begin position="180"/>
        <end position="201"/>
    </location>
</feature>
<dbReference type="GO" id="GO:0005886">
    <property type="term" value="C:plasma membrane"/>
    <property type="evidence" value="ECO:0007669"/>
    <property type="project" value="TreeGrafter"/>
</dbReference>
<feature type="transmembrane region" description="Helical" evidence="6">
    <location>
        <begin position="93"/>
        <end position="113"/>
    </location>
</feature>